<sequence length="239" mass="25226">MALFGERQTFLGRLSPADRDALRALGAERAFPAGGPLLREGDGGSHVLVLLTGWSVVWVATERGGRVILGLRTVGELVGEMAALDPHHPRSATVSAIGPVRALSVPGDRFRRFIAQRPHVAALVMAQLADRLRGADHERLALASLTVLRRLCGRLVELADRTGRPAGPGAGGGPVTIRPPMAQSDLAAAIGATREAVAKALRLLREQGLVQTGPGTLVVLEPEPLRLLAEGLEPPERAH</sequence>
<name>A0A561ULL2_9ACTN</name>
<feature type="domain" description="Cyclic nucleotide-binding" evidence="4">
    <location>
        <begin position="10"/>
        <end position="131"/>
    </location>
</feature>
<feature type="domain" description="HTH crp-type" evidence="5">
    <location>
        <begin position="145"/>
        <end position="223"/>
    </location>
</feature>
<evidence type="ECO:0000259" key="4">
    <source>
        <dbReference type="PROSITE" id="PS50042"/>
    </source>
</evidence>
<dbReference type="InterPro" id="IPR036390">
    <property type="entry name" value="WH_DNA-bd_sf"/>
</dbReference>
<dbReference type="SMART" id="SM00419">
    <property type="entry name" value="HTH_CRP"/>
    <property type="match status" value="1"/>
</dbReference>
<dbReference type="InterPro" id="IPR000595">
    <property type="entry name" value="cNMP-bd_dom"/>
</dbReference>
<gene>
    <name evidence="6" type="ORF">FHX73_114145</name>
</gene>
<keyword evidence="1" id="KW-0805">Transcription regulation</keyword>
<organism evidence="6 7">
    <name type="scientific">Kitasatospora viridis</name>
    <dbReference type="NCBI Taxonomy" id="281105"/>
    <lineage>
        <taxon>Bacteria</taxon>
        <taxon>Bacillati</taxon>
        <taxon>Actinomycetota</taxon>
        <taxon>Actinomycetes</taxon>
        <taxon>Kitasatosporales</taxon>
        <taxon>Streptomycetaceae</taxon>
        <taxon>Kitasatospora</taxon>
    </lineage>
</organism>
<evidence type="ECO:0000256" key="1">
    <source>
        <dbReference type="ARBA" id="ARBA00023015"/>
    </source>
</evidence>
<dbReference type="InterPro" id="IPR050397">
    <property type="entry name" value="Env_Response_Regulators"/>
</dbReference>
<evidence type="ECO:0000259" key="5">
    <source>
        <dbReference type="PROSITE" id="PS51063"/>
    </source>
</evidence>
<proteinExistence type="predicted"/>
<dbReference type="GO" id="GO:0003677">
    <property type="term" value="F:DNA binding"/>
    <property type="evidence" value="ECO:0007669"/>
    <property type="project" value="UniProtKB-KW"/>
</dbReference>
<dbReference type="OrthoDB" id="41390at2"/>
<dbReference type="PANTHER" id="PTHR24567:SF68">
    <property type="entry name" value="DNA-BINDING TRANSCRIPTIONAL DUAL REGULATOR CRP"/>
    <property type="match status" value="1"/>
</dbReference>
<dbReference type="PANTHER" id="PTHR24567">
    <property type="entry name" value="CRP FAMILY TRANSCRIPTIONAL REGULATORY PROTEIN"/>
    <property type="match status" value="1"/>
</dbReference>
<evidence type="ECO:0000313" key="7">
    <source>
        <dbReference type="Proteomes" id="UP000317940"/>
    </source>
</evidence>
<keyword evidence="7" id="KW-1185">Reference proteome</keyword>
<dbReference type="SMART" id="SM00100">
    <property type="entry name" value="cNMP"/>
    <property type="match status" value="1"/>
</dbReference>
<dbReference type="InterPro" id="IPR018490">
    <property type="entry name" value="cNMP-bd_dom_sf"/>
</dbReference>
<dbReference type="RefSeq" id="WP_145906396.1">
    <property type="nucleotide sequence ID" value="NZ_BAAAMZ010000016.1"/>
</dbReference>
<dbReference type="InterPro" id="IPR014710">
    <property type="entry name" value="RmlC-like_jellyroll"/>
</dbReference>
<dbReference type="Gene3D" id="2.60.120.10">
    <property type="entry name" value="Jelly Rolls"/>
    <property type="match status" value="1"/>
</dbReference>
<dbReference type="SUPFAM" id="SSF46785">
    <property type="entry name" value="Winged helix' DNA-binding domain"/>
    <property type="match status" value="1"/>
</dbReference>
<dbReference type="PROSITE" id="PS50042">
    <property type="entry name" value="CNMP_BINDING_3"/>
    <property type="match status" value="1"/>
</dbReference>
<reference evidence="6 7" key="1">
    <citation type="submission" date="2019-06" db="EMBL/GenBank/DDBJ databases">
        <title>Sequencing the genomes of 1000 actinobacteria strains.</title>
        <authorList>
            <person name="Klenk H.-P."/>
        </authorList>
    </citation>
    <scope>NUCLEOTIDE SEQUENCE [LARGE SCALE GENOMIC DNA]</scope>
    <source>
        <strain evidence="6 7">DSM 44826</strain>
    </source>
</reference>
<dbReference type="AlphaFoldDB" id="A0A561ULL2"/>
<dbReference type="EMBL" id="VIWT01000001">
    <property type="protein sequence ID" value="TWG00271.1"/>
    <property type="molecule type" value="Genomic_DNA"/>
</dbReference>
<dbReference type="PROSITE" id="PS51063">
    <property type="entry name" value="HTH_CRP_2"/>
    <property type="match status" value="1"/>
</dbReference>
<dbReference type="CDD" id="cd00038">
    <property type="entry name" value="CAP_ED"/>
    <property type="match status" value="1"/>
</dbReference>
<evidence type="ECO:0000313" key="6">
    <source>
        <dbReference type="EMBL" id="TWG00271.1"/>
    </source>
</evidence>
<dbReference type="Pfam" id="PF13545">
    <property type="entry name" value="HTH_Crp_2"/>
    <property type="match status" value="1"/>
</dbReference>
<accession>A0A561ULL2</accession>
<dbReference type="Proteomes" id="UP000317940">
    <property type="component" value="Unassembled WGS sequence"/>
</dbReference>
<dbReference type="InterPro" id="IPR012318">
    <property type="entry name" value="HTH_CRP"/>
</dbReference>
<dbReference type="GO" id="GO:0005829">
    <property type="term" value="C:cytosol"/>
    <property type="evidence" value="ECO:0007669"/>
    <property type="project" value="TreeGrafter"/>
</dbReference>
<evidence type="ECO:0000256" key="2">
    <source>
        <dbReference type="ARBA" id="ARBA00023125"/>
    </source>
</evidence>
<keyword evidence="2" id="KW-0238">DNA-binding</keyword>
<comment type="caution">
    <text evidence="6">The sequence shown here is derived from an EMBL/GenBank/DDBJ whole genome shotgun (WGS) entry which is preliminary data.</text>
</comment>
<dbReference type="Pfam" id="PF00027">
    <property type="entry name" value="cNMP_binding"/>
    <property type="match status" value="1"/>
</dbReference>
<dbReference type="SUPFAM" id="SSF51206">
    <property type="entry name" value="cAMP-binding domain-like"/>
    <property type="match status" value="1"/>
</dbReference>
<protein>
    <submittedName>
        <fullName evidence="6">CRP-like cAMP-binding protein</fullName>
    </submittedName>
</protein>
<keyword evidence="3" id="KW-0804">Transcription</keyword>
<dbReference type="GO" id="GO:0003700">
    <property type="term" value="F:DNA-binding transcription factor activity"/>
    <property type="evidence" value="ECO:0007669"/>
    <property type="project" value="TreeGrafter"/>
</dbReference>
<evidence type="ECO:0000256" key="3">
    <source>
        <dbReference type="ARBA" id="ARBA00023163"/>
    </source>
</evidence>